<dbReference type="EMBL" id="MRCB01000011">
    <property type="protein sequence ID" value="OKH23035.1"/>
    <property type="molecule type" value="Genomic_DNA"/>
</dbReference>
<dbReference type="RefSeq" id="WP_073599666.1">
    <property type="nucleotide sequence ID" value="NZ_MRCB01000011.1"/>
</dbReference>
<comment type="caution">
    <text evidence="3">The sequence shown here is derived from an EMBL/GenBank/DDBJ whole genome shotgun (WGS) entry which is preliminary data.</text>
</comment>
<dbReference type="Proteomes" id="UP000186868">
    <property type="component" value="Unassembled WGS sequence"/>
</dbReference>
<dbReference type="CDD" id="cd06533">
    <property type="entry name" value="Glyco_transf_WecG_TagA"/>
    <property type="match status" value="1"/>
</dbReference>
<evidence type="ECO:0000256" key="2">
    <source>
        <dbReference type="ARBA" id="ARBA00022679"/>
    </source>
</evidence>
<dbReference type="OrthoDB" id="9771846at2"/>
<dbReference type="InterPro" id="IPR004629">
    <property type="entry name" value="WecG_TagA_CpsF"/>
</dbReference>
<evidence type="ECO:0000313" key="4">
    <source>
        <dbReference type="Proteomes" id="UP000186868"/>
    </source>
</evidence>
<dbReference type="InterPro" id="IPR037257">
    <property type="entry name" value="T2SS_E_N_sf"/>
</dbReference>
<evidence type="ECO:0000256" key="1">
    <source>
        <dbReference type="ARBA" id="ARBA00022676"/>
    </source>
</evidence>
<dbReference type="AlphaFoldDB" id="A0A1U7HHL3"/>
<keyword evidence="4" id="KW-1185">Reference proteome</keyword>
<dbReference type="PANTHER" id="PTHR34136:SF1">
    <property type="entry name" value="UDP-N-ACETYL-D-MANNOSAMINURONIC ACID TRANSFERASE"/>
    <property type="match status" value="1"/>
</dbReference>
<proteinExistence type="predicted"/>
<dbReference type="GO" id="GO:0016758">
    <property type="term" value="F:hexosyltransferase activity"/>
    <property type="evidence" value="ECO:0007669"/>
    <property type="project" value="TreeGrafter"/>
</dbReference>
<keyword evidence="2 3" id="KW-0808">Transferase</keyword>
<protein>
    <submittedName>
        <fullName evidence="3">Glycosyltransferase</fullName>
    </submittedName>
</protein>
<dbReference type="PANTHER" id="PTHR34136">
    <property type="match status" value="1"/>
</dbReference>
<dbReference type="NCBIfam" id="TIGR00696">
    <property type="entry name" value="wecG_tagA_cpsF"/>
    <property type="match status" value="1"/>
</dbReference>
<sequence length="429" mass="49106">MIPQPLIPKKYVLNAPITALTFEEQIFLILRWARARESRIVCLANVHMLMEAHWHPEFASVLAAADLVSPDGMPLVWMLRKMGKRSQDRVAGMDVFLRLCQLSSQSGVSPFFLGSQSEVLERMRKKLEREFPNLKIAGMEPLPFRPLSPTEDQALIEKINASGAGLVLVCLGCPKQEYWMLQHLDKIQAVMIGVGAVFPLYAGIHQRAPRLVRDTGLEWLYRLIQEPNRLWYRYSHTIPPFIWLASQQLLAQPKRLPASNPIKNCFSPSKSANVIDSAQELPIVNLESSKIGEILVRQNLISETALSAVLEEQLGRSEKKIGELLVERGYITQAELEYHLRNQKIKLGELLVQRQVISQAKLNKLLNWQKSTFTSKKLGEILLQQKLLCADELSQVLVEQYWRRKGLWLMTDKVDDRYSWQLESLHVSN</sequence>
<gene>
    <name evidence="3" type="ORF">NIES593_11275</name>
</gene>
<dbReference type="STRING" id="1921803.NIES593_11275"/>
<dbReference type="SUPFAM" id="SSF160246">
    <property type="entry name" value="EspE N-terminal domain-like"/>
    <property type="match status" value="2"/>
</dbReference>
<reference evidence="3 4" key="1">
    <citation type="submission" date="2016-11" db="EMBL/GenBank/DDBJ databases">
        <title>Draft Genome Sequences of Nine Cyanobacterial Strains from Diverse Habitats.</title>
        <authorList>
            <person name="Zhu T."/>
            <person name="Hou S."/>
            <person name="Lu X."/>
            <person name="Hess W.R."/>
        </authorList>
    </citation>
    <scope>NUCLEOTIDE SEQUENCE [LARGE SCALE GENOMIC DNA]</scope>
    <source>
        <strain evidence="3 4">NIES-593</strain>
    </source>
</reference>
<keyword evidence="1" id="KW-0328">Glycosyltransferase</keyword>
<evidence type="ECO:0000313" key="3">
    <source>
        <dbReference type="EMBL" id="OKH23035.1"/>
    </source>
</evidence>
<dbReference type="Pfam" id="PF03808">
    <property type="entry name" value="Glyco_tran_WecG"/>
    <property type="match status" value="1"/>
</dbReference>
<name>A0A1U7HHL3_9CYAN</name>
<accession>A0A1U7HHL3</accession>
<organism evidence="3 4">
    <name type="scientific">Hydrococcus rivularis NIES-593</name>
    <dbReference type="NCBI Taxonomy" id="1921803"/>
    <lineage>
        <taxon>Bacteria</taxon>
        <taxon>Bacillati</taxon>
        <taxon>Cyanobacteriota</taxon>
        <taxon>Cyanophyceae</taxon>
        <taxon>Pleurocapsales</taxon>
        <taxon>Hydrococcaceae</taxon>
        <taxon>Hydrococcus</taxon>
    </lineage>
</organism>